<evidence type="ECO:0000259" key="1">
    <source>
        <dbReference type="Pfam" id="PF01796"/>
    </source>
</evidence>
<feature type="domain" description="ChsH2 C-terminal OB-fold" evidence="1">
    <location>
        <begin position="68"/>
        <end position="132"/>
    </location>
</feature>
<dbReference type="Gene3D" id="6.10.30.10">
    <property type="match status" value="1"/>
</dbReference>
<evidence type="ECO:0000313" key="3">
    <source>
        <dbReference type="EMBL" id="MEX1668103.1"/>
    </source>
</evidence>
<evidence type="ECO:0000259" key="2">
    <source>
        <dbReference type="Pfam" id="PF12172"/>
    </source>
</evidence>
<dbReference type="InterPro" id="IPR052513">
    <property type="entry name" value="Thioester_dehydratase-like"/>
</dbReference>
<keyword evidence="4" id="KW-1185">Reference proteome</keyword>
<feature type="domain" description="ChsH2 rubredoxin-like zinc ribbon" evidence="2">
    <location>
        <begin position="30"/>
        <end position="63"/>
    </location>
</feature>
<sequence length="148" mass="16412">MTETISSKESATEKTVGPVPELDELNSFFWTSGADGKLRMQYCEDCQYWQHPPSVCCRKCLGEGIAAKPMSGTGTVAAITVNRMPWIPGLKIPYILVIVELDEQAGLRLTSAMPGVEPESVAIGDRVKVRFEQREDVWMPFFEPAVSE</sequence>
<dbReference type="Pfam" id="PF01796">
    <property type="entry name" value="OB_ChsH2_C"/>
    <property type="match status" value="1"/>
</dbReference>
<name>A0ABV3U2Q1_9GAMM</name>
<proteinExistence type="predicted"/>
<dbReference type="EMBL" id="JBFRYA010000003">
    <property type="protein sequence ID" value="MEX1668103.1"/>
    <property type="molecule type" value="Genomic_DNA"/>
</dbReference>
<dbReference type="Proteomes" id="UP001557485">
    <property type="component" value="Unassembled WGS sequence"/>
</dbReference>
<dbReference type="InterPro" id="IPR012340">
    <property type="entry name" value="NA-bd_OB-fold"/>
</dbReference>
<dbReference type="RefSeq" id="WP_368380401.1">
    <property type="nucleotide sequence ID" value="NZ_JBFRYA010000003.1"/>
</dbReference>
<dbReference type="InterPro" id="IPR002878">
    <property type="entry name" value="ChsH2_C"/>
</dbReference>
<dbReference type="InterPro" id="IPR022002">
    <property type="entry name" value="ChsH2_Znr"/>
</dbReference>
<comment type="caution">
    <text evidence="3">The sequence shown here is derived from an EMBL/GenBank/DDBJ whole genome shotgun (WGS) entry which is preliminary data.</text>
</comment>
<reference evidence="3 4" key="1">
    <citation type="journal article" date="2011" name="Int. J. Syst. Evol. Microbiol.">
        <title>Zhongshania antarctica gen. nov., sp. nov. and Zhongshania guokunii sp. nov., gammaproteobacteria respectively isolated from coastal attached (fast) ice and surface seawater of the Antarctic.</title>
        <authorList>
            <person name="Li H.J."/>
            <person name="Zhang X.Y."/>
            <person name="Chen C.X."/>
            <person name="Zhang Y.J."/>
            <person name="Gao Z.M."/>
            <person name="Yu Y."/>
            <person name="Chen X.L."/>
            <person name="Chen B."/>
            <person name="Zhang Y.Z."/>
        </authorList>
    </citation>
    <scope>NUCLEOTIDE SEQUENCE [LARGE SCALE GENOMIC DNA]</scope>
    <source>
        <strain evidence="3 4">ZS6-22T</strain>
    </source>
</reference>
<protein>
    <submittedName>
        <fullName evidence="3">Zn-ribbon domain-containing OB-fold protein</fullName>
    </submittedName>
</protein>
<dbReference type="PANTHER" id="PTHR34075:SF5">
    <property type="entry name" value="BLR3430 PROTEIN"/>
    <property type="match status" value="1"/>
</dbReference>
<dbReference type="SUPFAM" id="SSF50249">
    <property type="entry name" value="Nucleic acid-binding proteins"/>
    <property type="match status" value="1"/>
</dbReference>
<dbReference type="PANTHER" id="PTHR34075">
    <property type="entry name" value="BLR3430 PROTEIN"/>
    <property type="match status" value="1"/>
</dbReference>
<dbReference type="Pfam" id="PF12172">
    <property type="entry name" value="zf-ChsH2"/>
    <property type="match status" value="1"/>
</dbReference>
<gene>
    <name evidence="3" type="ORF">AB4876_04215</name>
</gene>
<accession>A0ABV3U2Q1</accession>
<organism evidence="3 4">
    <name type="scientific">Zhongshania guokunii</name>
    <dbReference type="NCBI Taxonomy" id="641783"/>
    <lineage>
        <taxon>Bacteria</taxon>
        <taxon>Pseudomonadati</taxon>
        <taxon>Pseudomonadota</taxon>
        <taxon>Gammaproteobacteria</taxon>
        <taxon>Cellvibrionales</taxon>
        <taxon>Spongiibacteraceae</taxon>
        <taxon>Zhongshania</taxon>
    </lineage>
</organism>
<evidence type="ECO:0000313" key="4">
    <source>
        <dbReference type="Proteomes" id="UP001557485"/>
    </source>
</evidence>